<comment type="similarity">
    <text evidence="1">Belongs to the small GTPase superfamily. Ras family.</text>
</comment>
<dbReference type="EC" id="3.6.5.2" evidence="2"/>
<dbReference type="PROSITE" id="PS51421">
    <property type="entry name" value="RAS"/>
    <property type="match status" value="1"/>
</dbReference>
<dbReference type="Pfam" id="PF00071">
    <property type="entry name" value="Ras"/>
    <property type="match status" value="1"/>
</dbReference>
<dbReference type="SMART" id="SM00173">
    <property type="entry name" value="RAS"/>
    <property type="match status" value="1"/>
</dbReference>
<evidence type="ECO:0000313" key="6">
    <source>
        <dbReference type="EMBL" id="KAK2572025.1"/>
    </source>
</evidence>
<dbReference type="Proteomes" id="UP001249851">
    <property type="component" value="Unassembled WGS sequence"/>
</dbReference>
<dbReference type="Gene3D" id="3.40.50.300">
    <property type="entry name" value="P-loop containing nucleotide triphosphate hydrolases"/>
    <property type="match status" value="1"/>
</dbReference>
<dbReference type="GO" id="GO:0003925">
    <property type="term" value="F:G protein activity"/>
    <property type="evidence" value="ECO:0007669"/>
    <property type="project" value="UniProtKB-EC"/>
</dbReference>
<dbReference type="GO" id="GO:0005525">
    <property type="term" value="F:GTP binding"/>
    <property type="evidence" value="ECO:0007669"/>
    <property type="project" value="InterPro"/>
</dbReference>
<dbReference type="AlphaFoldDB" id="A0AAD9R2T8"/>
<proteinExistence type="inferred from homology"/>
<gene>
    <name evidence="6" type="ORF">P5673_003453</name>
</gene>
<dbReference type="SUPFAM" id="SSF52540">
    <property type="entry name" value="P-loop containing nucleoside triphosphate hydrolases"/>
    <property type="match status" value="1"/>
</dbReference>
<dbReference type="PANTHER" id="PTHR45704">
    <property type="entry name" value="RAS-LIKE FAMILY MEMBER 11"/>
    <property type="match status" value="1"/>
</dbReference>
<comment type="catalytic activity">
    <reaction evidence="4">
        <text>GTP + H2O = GDP + phosphate + H(+)</text>
        <dbReference type="Rhea" id="RHEA:19669"/>
        <dbReference type="ChEBI" id="CHEBI:15377"/>
        <dbReference type="ChEBI" id="CHEBI:15378"/>
        <dbReference type="ChEBI" id="CHEBI:37565"/>
        <dbReference type="ChEBI" id="CHEBI:43474"/>
        <dbReference type="ChEBI" id="CHEBI:58189"/>
        <dbReference type="EC" id="3.6.5.2"/>
    </reaction>
</comment>
<dbReference type="InterPro" id="IPR051065">
    <property type="entry name" value="Ras-related_GTPase"/>
</dbReference>
<evidence type="ECO:0000256" key="5">
    <source>
        <dbReference type="SAM" id="MobiDB-lite"/>
    </source>
</evidence>
<dbReference type="CDD" id="cd00876">
    <property type="entry name" value="Ras"/>
    <property type="match status" value="1"/>
</dbReference>
<evidence type="ECO:0000256" key="1">
    <source>
        <dbReference type="ARBA" id="ARBA00008344"/>
    </source>
</evidence>
<reference evidence="6" key="2">
    <citation type="journal article" date="2023" name="Science">
        <title>Genomic signatures of disease resistance in endangered staghorn corals.</title>
        <authorList>
            <person name="Vollmer S.V."/>
            <person name="Selwyn J.D."/>
            <person name="Despard B.A."/>
            <person name="Roesel C.L."/>
        </authorList>
    </citation>
    <scope>NUCLEOTIDE SEQUENCE</scope>
    <source>
        <strain evidence="6">K2</strain>
    </source>
</reference>
<keyword evidence="7" id="KW-1185">Reference proteome</keyword>
<dbReference type="EMBL" id="JARQWQ010000005">
    <property type="protein sequence ID" value="KAK2572025.1"/>
    <property type="molecule type" value="Genomic_DNA"/>
</dbReference>
<keyword evidence="3" id="KW-0378">Hydrolase</keyword>
<evidence type="ECO:0000256" key="3">
    <source>
        <dbReference type="ARBA" id="ARBA00022801"/>
    </source>
</evidence>
<dbReference type="PRINTS" id="PR00449">
    <property type="entry name" value="RASTRNSFRMNG"/>
</dbReference>
<dbReference type="NCBIfam" id="TIGR00231">
    <property type="entry name" value="small_GTP"/>
    <property type="match status" value="1"/>
</dbReference>
<comment type="caution">
    <text evidence="6">The sequence shown here is derived from an EMBL/GenBank/DDBJ whole genome shotgun (WGS) entry which is preliminary data.</text>
</comment>
<sequence>MRHPLTFTPPRQRKQSFSGRASAAGVISYSADRKLLPSRRRSNSLGGKDHDLSPSKLDSQAFKKRPSLLGSKLKLGSKETDHAVSNRTEKHSIVMLGAGGVGKTALVVRFVTGRFLNEYDPTLEMVYEKDITVAESTVSLDILDTATNTEATYIRTGESFIVVYSITDHYSFEVARQMVKLIREVRKQSQEEGCQVPVILIGNKRDLRRGRQVSKEEARETAEEFSCSHYETSALTNKNVQIVFLNMVFHVRINKQARQKAQGSSGNNGFFNSVRQLLHRRSSLPS</sequence>
<protein>
    <recommendedName>
        <fullName evidence="2">small monomeric GTPase</fullName>
        <ecNumber evidence="2">3.6.5.2</ecNumber>
    </recommendedName>
</protein>
<dbReference type="SMART" id="SM00175">
    <property type="entry name" value="RAB"/>
    <property type="match status" value="1"/>
</dbReference>
<feature type="region of interest" description="Disordered" evidence="5">
    <location>
        <begin position="1"/>
        <end position="57"/>
    </location>
</feature>
<dbReference type="InterPro" id="IPR005225">
    <property type="entry name" value="Small_GTP-bd"/>
</dbReference>
<evidence type="ECO:0000256" key="2">
    <source>
        <dbReference type="ARBA" id="ARBA00011984"/>
    </source>
</evidence>
<dbReference type="InterPro" id="IPR001806">
    <property type="entry name" value="Small_GTPase"/>
</dbReference>
<dbReference type="PROSITE" id="PS51420">
    <property type="entry name" value="RHO"/>
    <property type="match status" value="1"/>
</dbReference>
<dbReference type="InterPro" id="IPR027417">
    <property type="entry name" value="P-loop_NTPase"/>
</dbReference>
<reference evidence="6" key="1">
    <citation type="journal article" date="2023" name="G3 (Bethesda)">
        <title>Whole genome assembly and annotation of the endangered Caribbean coral Acropora cervicornis.</title>
        <authorList>
            <person name="Selwyn J.D."/>
            <person name="Vollmer S.V."/>
        </authorList>
    </citation>
    <scope>NUCLEOTIDE SEQUENCE</scope>
    <source>
        <strain evidence="6">K2</strain>
    </source>
</reference>
<evidence type="ECO:0000256" key="4">
    <source>
        <dbReference type="ARBA" id="ARBA00048098"/>
    </source>
</evidence>
<dbReference type="SMART" id="SM00174">
    <property type="entry name" value="RHO"/>
    <property type="match status" value="1"/>
</dbReference>
<name>A0AAD9R2T8_ACRCE</name>
<evidence type="ECO:0000313" key="7">
    <source>
        <dbReference type="Proteomes" id="UP001249851"/>
    </source>
</evidence>
<organism evidence="6 7">
    <name type="scientific">Acropora cervicornis</name>
    <name type="common">Staghorn coral</name>
    <dbReference type="NCBI Taxonomy" id="6130"/>
    <lineage>
        <taxon>Eukaryota</taxon>
        <taxon>Metazoa</taxon>
        <taxon>Cnidaria</taxon>
        <taxon>Anthozoa</taxon>
        <taxon>Hexacorallia</taxon>
        <taxon>Scleractinia</taxon>
        <taxon>Astrocoeniina</taxon>
        <taxon>Acroporidae</taxon>
        <taxon>Acropora</taxon>
    </lineage>
</organism>
<accession>A0AAD9R2T8</accession>
<dbReference type="PROSITE" id="PS51419">
    <property type="entry name" value="RAB"/>
    <property type="match status" value="1"/>
</dbReference>